<dbReference type="GO" id="GO:0006310">
    <property type="term" value="P:DNA recombination"/>
    <property type="evidence" value="ECO:0007669"/>
    <property type="project" value="UniProtKB-KW"/>
</dbReference>
<gene>
    <name evidence="8" type="ORF">TOL_1587</name>
</gene>
<dbReference type="InterPro" id="IPR023627">
    <property type="entry name" value="Rcmb_RecR"/>
</dbReference>
<dbReference type="HOGENOM" id="CLU_060739_1_2_6"/>
<dbReference type="Pfam" id="PF13662">
    <property type="entry name" value="Toprim_4"/>
    <property type="match status" value="1"/>
</dbReference>
<keyword evidence="5" id="KW-0233">DNA recombination</keyword>
<dbReference type="PANTHER" id="PTHR30446:SF0">
    <property type="entry name" value="RECOMBINATION PROTEIN RECR"/>
    <property type="match status" value="1"/>
</dbReference>
<dbReference type="GO" id="GO:0008270">
    <property type="term" value="F:zinc ion binding"/>
    <property type="evidence" value="ECO:0007669"/>
    <property type="project" value="UniProtKB-KW"/>
</dbReference>
<dbReference type="EMBL" id="HF680312">
    <property type="protein sequence ID" value="CCU72011.1"/>
    <property type="molecule type" value="Genomic_DNA"/>
</dbReference>
<evidence type="ECO:0000313" key="9">
    <source>
        <dbReference type="Proteomes" id="UP000011866"/>
    </source>
</evidence>
<evidence type="ECO:0000256" key="2">
    <source>
        <dbReference type="ARBA" id="ARBA00022763"/>
    </source>
</evidence>
<evidence type="ECO:0000259" key="7">
    <source>
        <dbReference type="Pfam" id="PF13662"/>
    </source>
</evidence>
<keyword evidence="1" id="KW-0479">Metal-binding</keyword>
<dbReference type="Gene3D" id="3.40.1360.10">
    <property type="match status" value="1"/>
</dbReference>
<sequence>MKLPAEYKALVSAFDSLPGIGERAAGRMARWALNRAGGDELAQALQSALLSIRPCERCQIYISEDHCSVCDDLARGHEWLAVVAELEQAQILCDLGYSGQLFVLHGVLSPVAGVGPSQLPLAALQQRVSSIKPNTVYLLLTGSVEGDVTAQYLQRFLLDSHTLMQSFSDFIAQPMIGGAK</sequence>
<evidence type="ECO:0000256" key="6">
    <source>
        <dbReference type="ARBA" id="ARBA00023204"/>
    </source>
</evidence>
<organism evidence="8 9">
    <name type="scientific">Thalassolituus oleivorans MIL-1</name>
    <dbReference type="NCBI Taxonomy" id="1298593"/>
    <lineage>
        <taxon>Bacteria</taxon>
        <taxon>Pseudomonadati</taxon>
        <taxon>Pseudomonadota</taxon>
        <taxon>Gammaproteobacteria</taxon>
        <taxon>Oceanospirillales</taxon>
        <taxon>Oceanospirillaceae</taxon>
        <taxon>Thalassolituus</taxon>
    </lineage>
</organism>
<dbReference type="AlphaFoldDB" id="M5DRF6"/>
<evidence type="ECO:0000256" key="1">
    <source>
        <dbReference type="ARBA" id="ARBA00022723"/>
    </source>
</evidence>
<keyword evidence="6" id="KW-0234">DNA repair</keyword>
<name>M5DRF6_9GAMM</name>
<dbReference type="GeneID" id="79176460"/>
<keyword evidence="4" id="KW-0862">Zinc</keyword>
<dbReference type="InterPro" id="IPR000093">
    <property type="entry name" value="DNA_Rcmb_RecR"/>
</dbReference>
<dbReference type="InterPro" id="IPR006171">
    <property type="entry name" value="TOPRIM_dom"/>
</dbReference>
<keyword evidence="9" id="KW-1185">Reference proteome</keyword>
<dbReference type="PANTHER" id="PTHR30446">
    <property type="entry name" value="RECOMBINATION PROTEIN RECR"/>
    <property type="match status" value="1"/>
</dbReference>
<proteinExistence type="predicted"/>
<evidence type="ECO:0000313" key="8">
    <source>
        <dbReference type="EMBL" id="CCU72011.1"/>
    </source>
</evidence>
<dbReference type="KEGG" id="tol:TOL_1587"/>
<dbReference type="Gene3D" id="1.10.8.420">
    <property type="entry name" value="RecR Domain 1"/>
    <property type="match status" value="1"/>
</dbReference>
<keyword evidence="3" id="KW-0863">Zinc-finger</keyword>
<protein>
    <recommendedName>
        <fullName evidence="7">Toprim domain-containing protein</fullName>
    </recommendedName>
</protein>
<dbReference type="Proteomes" id="UP000011866">
    <property type="component" value="Chromosome"/>
</dbReference>
<dbReference type="STRING" id="187493.CN03_10260"/>
<reference evidence="8 9" key="1">
    <citation type="journal article" date="2013" name="Genome Announc.">
        <title>Genome Sequence of Thalassolituus oleivorans MIL-1 (DSM 14913T).</title>
        <authorList>
            <person name="Golyshin P.N."/>
            <person name="Werner J."/>
            <person name="Chernikova T.N."/>
            <person name="Tran H."/>
            <person name="Ferrer M."/>
            <person name="Yakimov M.M."/>
            <person name="Teeling H."/>
            <person name="Golyshina O.V."/>
        </authorList>
    </citation>
    <scope>NUCLEOTIDE SEQUENCE [LARGE SCALE GENOMIC DNA]</scope>
    <source>
        <strain evidence="8 9">MIL-1</strain>
    </source>
</reference>
<dbReference type="GO" id="GO:0003677">
    <property type="term" value="F:DNA binding"/>
    <property type="evidence" value="ECO:0007669"/>
    <property type="project" value="InterPro"/>
</dbReference>
<dbReference type="eggNOG" id="COG0353">
    <property type="taxonomic scope" value="Bacteria"/>
</dbReference>
<evidence type="ECO:0000256" key="3">
    <source>
        <dbReference type="ARBA" id="ARBA00022771"/>
    </source>
</evidence>
<keyword evidence="2" id="KW-0227">DNA damage</keyword>
<evidence type="ECO:0000256" key="5">
    <source>
        <dbReference type="ARBA" id="ARBA00023172"/>
    </source>
</evidence>
<evidence type="ECO:0000256" key="4">
    <source>
        <dbReference type="ARBA" id="ARBA00022833"/>
    </source>
</evidence>
<dbReference type="GO" id="GO:0006281">
    <property type="term" value="P:DNA repair"/>
    <property type="evidence" value="ECO:0007669"/>
    <property type="project" value="UniProtKB-KW"/>
</dbReference>
<dbReference type="RefSeq" id="WP_015486743.1">
    <property type="nucleotide sequence ID" value="NC_020888.1"/>
</dbReference>
<accession>M5DRF6</accession>
<dbReference type="Pfam" id="PF21176">
    <property type="entry name" value="RecR_HhH"/>
    <property type="match status" value="1"/>
</dbReference>
<dbReference type="SUPFAM" id="SSF111304">
    <property type="entry name" value="Recombination protein RecR"/>
    <property type="match status" value="1"/>
</dbReference>
<feature type="domain" description="Toprim" evidence="7">
    <location>
        <begin position="95"/>
        <end position="159"/>
    </location>
</feature>